<evidence type="ECO:0000313" key="2">
    <source>
        <dbReference type="Proteomes" id="UP001230649"/>
    </source>
</evidence>
<name>A0ACC2X0P8_9TREE</name>
<sequence length="502" mass="55839">MFRTAIRRFPAPTRVLLNTPKPPLSGRPSPAERPSDVPDSISFERKTPPVEVVDQFEPIVNDMSKTAAVEEDVAPKVEVGQKVAPSAPLEPPATTEDASADKADLSSLPSLDSDPSLPASIEEPTADDKTGGGKERTGARAKHSMSSIDRRWRTIRRLALAGSLAGGAVGAWYLANKDEPGMQDPGSAWERFKNNFSELTDYFNKPAFDKLLPDPLPAPHQRPYTLLVDLDGMLVASSWDRVHGWRTAKRPGVDYFLAYLSQFHEIVLFTSQPLYTAMPVAEKLDPFQAYLPYKLYRESTRYIKGKIVKDLSYLNRDLSKVILLDTNAEHAALQPENCIVIPKWEGQAGDHGLVDYIPFLESIGIFQPPDVRPIIKAYEGKNIPIEYAKREAERKQAVIEEWEQEHGGALVGAGAGTSWLGKVFGSLGGTTTQKPTQPMTYLEQKRAQAQKLYLEEQEYWAKNAEEIKRLMEEDRQKQMAEMKGSLMGMMPFSGGAQPEQKA</sequence>
<dbReference type="EMBL" id="JASBWS010000002">
    <property type="protein sequence ID" value="KAJ9117231.1"/>
    <property type="molecule type" value="Genomic_DNA"/>
</dbReference>
<evidence type="ECO:0000313" key="1">
    <source>
        <dbReference type="EMBL" id="KAJ9117231.1"/>
    </source>
</evidence>
<reference evidence="1" key="1">
    <citation type="submission" date="2023-04" db="EMBL/GenBank/DDBJ databases">
        <title>Draft Genome sequencing of Naganishia species isolated from polar environments using Oxford Nanopore Technology.</title>
        <authorList>
            <person name="Leo P."/>
            <person name="Venkateswaran K."/>
        </authorList>
    </citation>
    <scope>NUCLEOTIDE SEQUENCE</scope>
    <source>
        <strain evidence="1">MNA-CCFEE 5262</strain>
    </source>
</reference>
<keyword evidence="2" id="KW-1185">Reference proteome</keyword>
<protein>
    <submittedName>
        <fullName evidence="1">Uncharacterized protein</fullName>
    </submittedName>
</protein>
<comment type="caution">
    <text evidence="1">The sequence shown here is derived from an EMBL/GenBank/DDBJ whole genome shotgun (WGS) entry which is preliminary data.</text>
</comment>
<gene>
    <name evidence="1" type="ORF">QFC20_000376</name>
</gene>
<organism evidence="1 2">
    <name type="scientific">Naganishia adeliensis</name>
    <dbReference type="NCBI Taxonomy" id="92952"/>
    <lineage>
        <taxon>Eukaryota</taxon>
        <taxon>Fungi</taxon>
        <taxon>Dikarya</taxon>
        <taxon>Basidiomycota</taxon>
        <taxon>Agaricomycotina</taxon>
        <taxon>Tremellomycetes</taxon>
        <taxon>Filobasidiales</taxon>
        <taxon>Filobasidiaceae</taxon>
        <taxon>Naganishia</taxon>
    </lineage>
</organism>
<dbReference type="Proteomes" id="UP001230649">
    <property type="component" value="Unassembled WGS sequence"/>
</dbReference>
<accession>A0ACC2X0P8</accession>
<proteinExistence type="predicted"/>